<dbReference type="Gene3D" id="1.10.30.50">
    <property type="match status" value="1"/>
</dbReference>
<feature type="compositionally biased region" description="Low complexity" evidence="2">
    <location>
        <begin position="1717"/>
        <end position="1731"/>
    </location>
</feature>
<dbReference type="InterPro" id="IPR003615">
    <property type="entry name" value="HNH_nuc"/>
</dbReference>
<dbReference type="PROSITE" id="PS51192">
    <property type="entry name" value="HELICASE_ATP_BIND_1"/>
    <property type="match status" value="1"/>
</dbReference>
<dbReference type="GO" id="GO:0043596">
    <property type="term" value="C:nuclear replication fork"/>
    <property type="evidence" value="ECO:0007669"/>
    <property type="project" value="TreeGrafter"/>
</dbReference>
<dbReference type="OrthoDB" id="2801544at2759"/>
<dbReference type="InterPro" id="IPR000330">
    <property type="entry name" value="SNF2_N"/>
</dbReference>
<feature type="compositionally biased region" description="Low complexity" evidence="2">
    <location>
        <begin position="204"/>
        <end position="213"/>
    </location>
</feature>
<evidence type="ECO:0000313" key="5">
    <source>
        <dbReference type="EMBL" id="KAI3428751.1"/>
    </source>
</evidence>
<dbReference type="Gene3D" id="3.40.50.300">
    <property type="entry name" value="P-loop containing nucleotide triphosphate hydrolases"/>
    <property type="match status" value="1"/>
</dbReference>
<feature type="region of interest" description="Disordered" evidence="2">
    <location>
        <begin position="1697"/>
        <end position="1755"/>
    </location>
</feature>
<dbReference type="GO" id="GO:0008270">
    <property type="term" value="F:zinc ion binding"/>
    <property type="evidence" value="ECO:0007669"/>
    <property type="project" value="InterPro"/>
</dbReference>
<name>A0A9D4TLL0_CHLVU</name>
<reference evidence="5" key="2">
    <citation type="submission" date="2020-11" db="EMBL/GenBank/DDBJ databases">
        <authorList>
            <person name="Cecchin M."/>
            <person name="Marcolungo L."/>
            <person name="Rossato M."/>
            <person name="Girolomoni L."/>
            <person name="Cosentino E."/>
            <person name="Cuine S."/>
            <person name="Li-Beisson Y."/>
            <person name="Delledonne M."/>
            <person name="Ballottari M."/>
        </authorList>
    </citation>
    <scope>NUCLEOTIDE SEQUENCE</scope>
    <source>
        <strain evidence="5">211/11P</strain>
        <tissue evidence="5">Whole cell</tissue>
    </source>
</reference>
<reference evidence="5" key="1">
    <citation type="journal article" date="2019" name="Plant J.">
        <title>Chlorella vulgaris genome assembly and annotation reveals the molecular basis for metabolic acclimation to high light conditions.</title>
        <authorList>
            <person name="Cecchin M."/>
            <person name="Marcolungo L."/>
            <person name="Rossato M."/>
            <person name="Girolomoni L."/>
            <person name="Cosentino E."/>
            <person name="Cuine S."/>
            <person name="Li-Beisson Y."/>
            <person name="Delledonne M."/>
            <person name="Ballottari M."/>
        </authorList>
    </citation>
    <scope>NUCLEOTIDE SEQUENCE</scope>
    <source>
        <strain evidence="5">211/11P</strain>
    </source>
</reference>
<dbReference type="InterPro" id="IPR049730">
    <property type="entry name" value="SNF2/RAD54-like_C"/>
</dbReference>
<dbReference type="SMART" id="SM00490">
    <property type="entry name" value="HELICc"/>
    <property type="match status" value="1"/>
</dbReference>
<sequence>MADWGDDDDDAWNAEELSALEKSLSLALVSRQRATADSQPAAPNQAAAAQKPIASTGGLPRNANDLRRCVQHFGLLPPPPLVASQTSCPGVYGRGCGGTLQLIGWAQNQQFWACSVRSCAYREYPQPRKLTPQLTITVERHQGRVQVAAMPGAEDVVRFCGGIRAVLCATGVDLRRALPQAAPAQEPAAPEDAQPWVCDPATATAAGAGQATAETERGPASDPVAAAEQAREGSSSQAAAADAQHSLSAAAISHTTASLQPSAAPVLPKPAARLQPVLFPLQEYEKLSSHLVRFGQQWGLTVLPSAGQVPQPALRAARGMWKARPSAAEVSERYARMPPSLERALLPFQRQGVQFGLERGGRCLIADEMGVGKTLQAIALASCFQEEWPLLIIVPASLRLVWAEELEKWLPHLRPSSIHVIEGKEGRVARGSLPLVCITSYEMMQRLTCEACKGKVQAQPSMCAGARPPCGDLQNCMASQHWKVVVVDESHMLRTANRPVDAAHTEAVVAAAKLARRAILLTGTPSLSRPFDLFRQVDAVVPGLLGASRTAFASAYCNRREVPFMGAGGEQLKRFDVGGLTRGSELHDLLKAEAMLRRLKRDVLSQLPPKRRQVIRLPKPPPSEWPKLPAGARQHADDSEGSASSCDEDEQGEAAGAGCAQPAKKMSSIQRTGLAKASSVVEWLMTALGARKSSKRSGGQHGGATAGDDDDAAGGCGGGGGVDAAGPKVLVFAHHRGVMNRLAAALEGTGAYAPVSYVRIDGSTDAEDRRLAVRRFHSDASVRVALLSVTAAGVGLDFSAASVVVFAELPDEVAHVRQAEDRAHRQGQRQPVNIYFLCAKGTTDDRRWQHLNRSLARVAAVHDGAGLTPPAGAAGPAAGQESGMAQAGDEGAGGAAAVAAQAGLEVVCVHDAEEAGITPGAAKAGGWVLDSSRADPGGAGCGLRRDSFDGTQSGESPLPTAAVALMTHAVAAAAAVATEAPAEEAETPQMATQEVATQVVATQVAATQVAATPALRAGCCRAVRGAARGGFAAVNPVDCSHIQQQVVDLTTPSTTGSPVAPQPATSYVPATVSPKSGLCQGITDCGVVPAVDSGPAAAKQAEAASAAAAAAPVPQTAVAGANQAAALPAAPSSVALGMASPRAALPVAAALQVAPPVAAAAAAIDDVLAAAALALVQPSLKEAEPVQVWFEVSGNTSRVHLHTAADGSAPLLLSLPMEALLAGDSPSLDELLGAVAAHRQQDTQQGARQQCHEGSNPAAATQQPGPPPAVVGGIGVLALDCQLGSARLVAMLAEAREFAAEWQELRGLHQSRLQGKILRLPLQEAVDEVDRAAAAAGRLGTSSSRFVTAERSDLLLPDGASWRSVTVVFKRYARESSYQQPFMPDGSRLCINCAKAVPGEVAGQPPPEAVLDSMAHLFCGGQCEGWYALKSNGSAYRRALFKLERGVCVHCRLDCHTLVKRLQAVEKGSRGWEEKRRRIVEARAPRLVARGYKAYLDQLVKRAVEGNAWQADHIVPVYKGGGLCDVDNLRTLCVACHADVTKQQAKERAAARRQRQDGDDWLLGGRDASKSPVIKRRPKLKRLIDSDSSAEEDAEQGCSRAQRGAAAQAPAALPAASEGMAEAAQPGKPPARRRRKALQPLLGSTEETVGGEAGGSGPQLGAAGPEPGSEVVQPRSGTASLSGLGAASMVQPVASQAANFKSSSGAAIAAPKKRSHSAVVAAEGGVAGASSKTGSRVSRRGLRAEDKAVLDNGEW</sequence>
<dbReference type="CDD" id="cd18010">
    <property type="entry name" value="DEXHc_HARP_SMARCAL1"/>
    <property type="match status" value="1"/>
</dbReference>
<proteinExistence type="predicted"/>
<evidence type="ECO:0000259" key="4">
    <source>
        <dbReference type="PROSITE" id="PS51194"/>
    </source>
</evidence>
<dbReference type="Pfam" id="PF00176">
    <property type="entry name" value="SNF2-rel_dom"/>
    <property type="match status" value="1"/>
</dbReference>
<protein>
    <recommendedName>
        <fullName evidence="7">SNF2 super family</fullName>
    </recommendedName>
</protein>
<dbReference type="Pfam" id="PF01844">
    <property type="entry name" value="HNH"/>
    <property type="match status" value="1"/>
</dbReference>
<dbReference type="SUPFAM" id="SSF52540">
    <property type="entry name" value="P-loop containing nucleoside triphosphate hydrolases"/>
    <property type="match status" value="2"/>
</dbReference>
<dbReference type="GO" id="GO:0003676">
    <property type="term" value="F:nucleic acid binding"/>
    <property type="evidence" value="ECO:0007669"/>
    <property type="project" value="InterPro"/>
</dbReference>
<feature type="region of interest" description="Disordered" evidence="2">
    <location>
        <begin position="1241"/>
        <end position="1267"/>
    </location>
</feature>
<feature type="domain" description="Helicase C-terminal" evidence="4">
    <location>
        <begin position="721"/>
        <end position="873"/>
    </location>
</feature>
<dbReference type="InterPro" id="IPR027417">
    <property type="entry name" value="P-loop_NTPase"/>
</dbReference>
<feature type="region of interest" description="Disordered" evidence="2">
    <location>
        <begin position="610"/>
        <end position="663"/>
    </location>
</feature>
<feature type="compositionally biased region" description="Low complexity" evidence="2">
    <location>
        <begin position="1599"/>
        <end position="1626"/>
    </location>
</feature>
<feature type="region of interest" description="Disordered" evidence="2">
    <location>
        <begin position="32"/>
        <end position="58"/>
    </location>
</feature>
<dbReference type="PANTHER" id="PTHR45766">
    <property type="entry name" value="DNA ANNEALING HELICASE AND ENDONUCLEASE ZRANB3 FAMILY MEMBER"/>
    <property type="match status" value="1"/>
</dbReference>
<keyword evidence="1" id="KW-0378">Hydrolase</keyword>
<dbReference type="GO" id="GO:0006281">
    <property type="term" value="P:DNA repair"/>
    <property type="evidence" value="ECO:0007669"/>
    <property type="project" value="TreeGrafter"/>
</dbReference>
<dbReference type="InterPro" id="IPR002711">
    <property type="entry name" value="HNH"/>
</dbReference>
<dbReference type="InterPro" id="IPR001650">
    <property type="entry name" value="Helicase_C-like"/>
</dbReference>
<feature type="domain" description="Helicase ATP-binding" evidence="3">
    <location>
        <begin position="354"/>
        <end position="543"/>
    </location>
</feature>
<dbReference type="SMART" id="SM00487">
    <property type="entry name" value="DEXDc"/>
    <property type="match status" value="1"/>
</dbReference>
<evidence type="ECO:0000313" key="6">
    <source>
        <dbReference type="Proteomes" id="UP001055712"/>
    </source>
</evidence>
<organism evidence="5 6">
    <name type="scientific">Chlorella vulgaris</name>
    <name type="common">Green alga</name>
    <dbReference type="NCBI Taxonomy" id="3077"/>
    <lineage>
        <taxon>Eukaryota</taxon>
        <taxon>Viridiplantae</taxon>
        <taxon>Chlorophyta</taxon>
        <taxon>core chlorophytes</taxon>
        <taxon>Trebouxiophyceae</taxon>
        <taxon>Chlorellales</taxon>
        <taxon>Chlorellaceae</taxon>
        <taxon>Chlorella clade</taxon>
        <taxon>Chlorella</taxon>
    </lineage>
</organism>
<dbReference type="GO" id="GO:0004520">
    <property type="term" value="F:DNA endonuclease activity"/>
    <property type="evidence" value="ECO:0007669"/>
    <property type="project" value="TreeGrafter"/>
</dbReference>
<dbReference type="CDD" id="cd18793">
    <property type="entry name" value="SF2_C_SNF"/>
    <property type="match status" value="1"/>
</dbReference>
<accession>A0A9D4TLL0</accession>
<dbReference type="PANTHER" id="PTHR45766:SF5">
    <property type="entry name" value="SNF2 DOMAIN-CONTAINING PROTEIN _ HELICASE DOMAIN-CONTAINING PROTEIN _ HNH ENDONUCLEASE DOMAIN-CONTAINING PROTEIN"/>
    <property type="match status" value="1"/>
</dbReference>
<feature type="compositionally biased region" description="Basic and acidic residues" evidence="2">
    <location>
        <begin position="1548"/>
        <end position="1558"/>
    </location>
</feature>
<dbReference type="InterPro" id="IPR038718">
    <property type="entry name" value="SNF2-like_sf"/>
</dbReference>
<evidence type="ECO:0000256" key="2">
    <source>
        <dbReference type="SAM" id="MobiDB-lite"/>
    </source>
</evidence>
<evidence type="ECO:0000259" key="3">
    <source>
        <dbReference type="PROSITE" id="PS51192"/>
    </source>
</evidence>
<evidence type="ECO:0000256" key="1">
    <source>
        <dbReference type="ARBA" id="ARBA00022801"/>
    </source>
</evidence>
<evidence type="ECO:0008006" key="7">
    <source>
        <dbReference type="Google" id="ProtNLM"/>
    </source>
</evidence>
<keyword evidence="6" id="KW-1185">Reference proteome</keyword>
<feature type="region of interest" description="Disordered" evidence="2">
    <location>
        <begin position="691"/>
        <end position="711"/>
    </location>
</feature>
<dbReference type="PROSITE" id="PS51194">
    <property type="entry name" value="HELICASE_CTER"/>
    <property type="match status" value="1"/>
</dbReference>
<dbReference type="InterPro" id="IPR014001">
    <property type="entry name" value="Helicase_ATP-bd"/>
</dbReference>
<feature type="region of interest" description="Disordered" evidence="2">
    <location>
        <begin position="867"/>
        <end position="890"/>
    </location>
</feature>
<dbReference type="CDD" id="cd00085">
    <property type="entry name" value="HNHc"/>
    <property type="match status" value="1"/>
</dbReference>
<dbReference type="SMART" id="SM00507">
    <property type="entry name" value="HNHc"/>
    <property type="match status" value="1"/>
</dbReference>
<comment type="caution">
    <text evidence="5">The sequence shown here is derived from an EMBL/GenBank/DDBJ whole genome shotgun (WGS) entry which is preliminary data.</text>
</comment>
<feature type="region of interest" description="Disordered" evidence="2">
    <location>
        <begin position="204"/>
        <end position="246"/>
    </location>
</feature>
<dbReference type="Gene3D" id="3.40.50.10810">
    <property type="entry name" value="Tandem AAA-ATPase domain"/>
    <property type="match status" value="1"/>
</dbReference>
<feature type="region of interest" description="Disordered" evidence="2">
    <location>
        <begin position="1548"/>
        <end position="1683"/>
    </location>
</feature>
<dbReference type="GO" id="GO:0031297">
    <property type="term" value="P:replication fork processing"/>
    <property type="evidence" value="ECO:0007669"/>
    <property type="project" value="TreeGrafter"/>
</dbReference>
<dbReference type="GO" id="GO:0016787">
    <property type="term" value="F:hydrolase activity"/>
    <property type="evidence" value="ECO:0007669"/>
    <property type="project" value="UniProtKB-KW"/>
</dbReference>
<dbReference type="Pfam" id="PF00271">
    <property type="entry name" value="Helicase_C"/>
    <property type="match status" value="1"/>
</dbReference>
<feature type="compositionally biased region" description="Low complexity" evidence="2">
    <location>
        <begin position="234"/>
        <end position="246"/>
    </location>
</feature>
<feature type="compositionally biased region" description="Low complexity" evidence="2">
    <location>
        <begin position="36"/>
        <end position="54"/>
    </location>
</feature>
<gene>
    <name evidence="5" type="ORF">D9Q98_007573</name>
</gene>
<dbReference type="EMBL" id="SIDB01000009">
    <property type="protein sequence ID" value="KAI3428751.1"/>
    <property type="molecule type" value="Genomic_DNA"/>
</dbReference>
<dbReference type="Proteomes" id="UP001055712">
    <property type="component" value="Unassembled WGS sequence"/>
</dbReference>
<dbReference type="GO" id="GO:0005524">
    <property type="term" value="F:ATP binding"/>
    <property type="evidence" value="ECO:0007669"/>
    <property type="project" value="InterPro"/>
</dbReference>